<dbReference type="GO" id="GO:0071949">
    <property type="term" value="F:FAD binding"/>
    <property type="evidence" value="ECO:0007669"/>
    <property type="project" value="InterPro"/>
</dbReference>
<dbReference type="InterPro" id="IPR036188">
    <property type="entry name" value="FAD/NAD-bd_sf"/>
</dbReference>
<dbReference type="RefSeq" id="WP_203902482.1">
    <property type="nucleotide sequence ID" value="NZ_BOPF01000024.1"/>
</dbReference>
<dbReference type="Pfam" id="PF01494">
    <property type="entry name" value="FAD_binding_3"/>
    <property type="match status" value="1"/>
</dbReference>
<keyword evidence="2" id="KW-0503">Monooxygenase</keyword>
<sequence length="395" mass="43095">MSRGSVLIAGAGIAGPTAAYWLHRYGWDVTVVERADAPRTTGQNIDVRGAGRRVCALMGVEDGVAAAGTGEVGTRFVDERGRSVAEFPTGAGDGPTAELEIIRGQLVALLLEQTKDVEYLYGQRIEAVAQETDGVTVHIGRTRRSFDLLVIAEGIRSRTRALVFEDVPRVRDLGQYAAYGTIPRVAGDDDWWRWYSPGGGRAVMLRPDNVGTTRGSLYWLGPAKGYEYRTPAEQIAVLREEFAGVGWQTRRILDALADNHDDFYLERVGQVRAPSWSRGRVVMVGDAAYCASPISGMGTSLALTGAYVLATALAGQPYREALQHYENRMRPYVARAQRLAPGAPRIVNPHSRLGVRMLRAGLRLADTQAVKKLFERVFVPPADEFRLPAPSTPSG</sequence>
<dbReference type="Proteomes" id="UP000619260">
    <property type="component" value="Unassembled WGS sequence"/>
</dbReference>
<keyword evidence="3" id="KW-1185">Reference proteome</keyword>
<dbReference type="PANTHER" id="PTHR46865">
    <property type="entry name" value="OXIDOREDUCTASE-RELATED"/>
    <property type="match status" value="1"/>
</dbReference>
<name>A0A8J3YS87_9ACTN</name>
<evidence type="ECO:0000313" key="3">
    <source>
        <dbReference type="Proteomes" id="UP000619260"/>
    </source>
</evidence>
<proteinExistence type="predicted"/>
<evidence type="ECO:0000313" key="2">
    <source>
        <dbReference type="EMBL" id="GIJ49005.1"/>
    </source>
</evidence>
<dbReference type="InterPro" id="IPR002938">
    <property type="entry name" value="FAD-bd"/>
</dbReference>
<keyword evidence="2" id="KW-0560">Oxidoreductase</keyword>
<dbReference type="PANTHER" id="PTHR46865:SF2">
    <property type="entry name" value="MONOOXYGENASE"/>
    <property type="match status" value="1"/>
</dbReference>
<dbReference type="InterPro" id="IPR051704">
    <property type="entry name" value="FAD_aromatic-hydroxylase"/>
</dbReference>
<organism evidence="2 3">
    <name type="scientific">Virgisporangium aliadipatigenens</name>
    <dbReference type="NCBI Taxonomy" id="741659"/>
    <lineage>
        <taxon>Bacteria</taxon>
        <taxon>Bacillati</taxon>
        <taxon>Actinomycetota</taxon>
        <taxon>Actinomycetes</taxon>
        <taxon>Micromonosporales</taxon>
        <taxon>Micromonosporaceae</taxon>
        <taxon>Virgisporangium</taxon>
    </lineage>
</organism>
<gene>
    <name evidence="2" type="ORF">Val02_58910</name>
</gene>
<dbReference type="EMBL" id="BOPF01000024">
    <property type="protein sequence ID" value="GIJ49005.1"/>
    <property type="molecule type" value="Genomic_DNA"/>
</dbReference>
<evidence type="ECO:0000259" key="1">
    <source>
        <dbReference type="Pfam" id="PF01494"/>
    </source>
</evidence>
<dbReference type="PRINTS" id="PR00420">
    <property type="entry name" value="RNGMNOXGNASE"/>
</dbReference>
<dbReference type="GO" id="GO:0004497">
    <property type="term" value="F:monooxygenase activity"/>
    <property type="evidence" value="ECO:0007669"/>
    <property type="project" value="UniProtKB-KW"/>
</dbReference>
<dbReference type="AlphaFoldDB" id="A0A8J3YS87"/>
<dbReference type="Gene3D" id="3.50.50.60">
    <property type="entry name" value="FAD/NAD(P)-binding domain"/>
    <property type="match status" value="1"/>
</dbReference>
<dbReference type="Gene3D" id="3.30.9.10">
    <property type="entry name" value="D-Amino Acid Oxidase, subunit A, domain 2"/>
    <property type="match status" value="1"/>
</dbReference>
<accession>A0A8J3YS87</accession>
<feature type="domain" description="FAD-binding" evidence="1">
    <location>
        <begin position="5"/>
        <end position="336"/>
    </location>
</feature>
<dbReference type="SUPFAM" id="SSF51905">
    <property type="entry name" value="FAD/NAD(P)-binding domain"/>
    <property type="match status" value="1"/>
</dbReference>
<reference evidence="2" key="1">
    <citation type="submission" date="2021-01" db="EMBL/GenBank/DDBJ databases">
        <title>Whole genome shotgun sequence of Virgisporangium aliadipatigenens NBRC 105644.</title>
        <authorList>
            <person name="Komaki H."/>
            <person name="Tamura T."/>
        </authorList>
    </citation>
    <scope>NUCLEOTIDE SEQUENCE</scope>
    <source>
        <strain evidence="2">NBRC 105644</strain>
    </source>
</reference>
<protein>
    <submittedName>
        <fullName evidence="2">FAD-binding monooxygenase</fullName>
    </submittedName>
</protein>
<comment type="caution">
    <text evidence="2">The sequence shown here is derived from an EMBL/GenBank/DDBJ whole genome shotgun (WGS) entry which is preliminary data.</text>
</comment>